<dbReference type="PANTHER" id="PTHR24024:SF18">
    <property type="entry name" value="SHORT-CHAIN COLLAGEN C4-LIKE"/>
    <property type="match status" value="1"/>
</dbReference>
<dbReference type="OrthoDB" id="6086925at2759"/>
<feature type="chain" id="PRO_5040256532" description="Short-chain collagen C4-like" evidence="3">
    <location>
        <begin position="21"/>
        <end position="389"/>
    </location>
</feature>
<feature type="signal peptide" evidence="3">
    <location>
        <begin position="1"/>
        <end position="20"/>
    </location>
</feature>
<evidence type="ECO:0000256" key="3">
    <source>
        <dbReference type="SAM" id="SignalP"/>
    </source>
</evidence>
<dbReference type="EMBL" id="JAIZAY010000016">
    <property type="protein sequence ID" value="KAJ8026676.1"/>
    <property type="molecule type" value="Genomic_DNA"/>
</dbReference>
<keyword evidence="5" id="KW-1185">Reference proteome</keyword>
<evidence type="ECO:0000256" key="2">
    <source>
        <dbReference type="SAM" id="MobiDB-lite"/>
    </source>
</evidence>
<organism evidence="4 5">
    <name type="scientific">Holothuria leucospilota</name>
    <name type="common">Black long sea cucumber</name>
    <name type="synonym">Mertensiothuria leucospilota</name>
    <dbReference type="NCBI Taxonomy" id="206669"/>
    <lineage>
        <taxon>Eukaryota</taxon>
        <taxon>Metazoa</taxon>
        <taxon>Echinodermata</taxon>
        <taxon>Eleutherozoa</taxon>
        <taxon>Echinozoa</taxon>
        <taxon>Holothuroidea</taxon>
        <taxon>Aspidochirotacea</taxon>
        <taxon>Aspidochirotida</taxon>
        <taxon>Holothuriidae</taxon>
        <taxon>Holothuria</taxon>
    </lineage>
</organism>
<evidence type="ECO:0000313" key="4">
    <source>
        <dbReference type="EMBL" id="KAJ8026676.1"/>
    </source>
</evidence>
<keyword evidence="1" id="KW-0175">Coiled coil</keyword>
<dbReference type="Proteomes" id="UP001152320">
    <property type="component" value="Chromosome 16"/>
</dbReference>
<evidence type="ECO:0000313" key="5">
    <source>
        <dbReference type="Proteomes" id="UP001152320"/>
    </source>
</evidence>
<proteinExistence type="predicted"/>
<accession>A0A9Q1BGD1</accession>
<feature type="compositionally biased region" description="Basic and acidic residues" evidence="2">
    <location>
        <begin position="148"/>
        <end position="166"/>
    </location>
</feature>
<comment type="caution">
    <text evidence="4">The sequence shown here is derived from an EMBL/GenBank/DDBJ whole genome shotgun (WGS) entry which is preliminary data.</text>
</comment>
<dbReference type="GO" id="GO:0005615">
    <property type="term" value="C:extracellular space"/>
    <property type="evidence" value="ECO:0007669"/>
    <property type="project" value="TreeGrafter"/>
</dbReference>
<name>A0A9Q1BGD1_HOLLE</name>
<feature type="region of interest" description="Disordered" evidence="2">
    <location>
        <begin position="132"/>
        <end position="182"/>
    </location>
</feature>
<feature type="region of interest" description="Disordered" evidence="2">
    <location>
        <begin position="72"/>
        <end position="101"/>
    </location>
</feature>
<sequence length="389" mass="42242">MRQFAMKTLLCFCFLAPIFGLRPSTVTKETDKKHSDTVDKRLETLEEDMAHVKNQMKRVLDEIIRLHQEVIRDSSRQRSKRDIPGSQQGTASLGSKGEQIPVSGNTNDAACAAGSLDCPYAMSSKCVICPPGPQGQQGVTGPTGLPGRDGRDGREGSPGPKGDKGDLTLSEGFFQPPQEPTQPSYIKAADLASVIGQNVTGTTYVRWGRTVCPEGAELIYSGYPASGHRDIKGGGSNYLCVTPTTVYDNPNAGIDSSARLYGVEYEVDDYPRLRSQGLDDMEAVCAVCLAPLRGAMIMVPGRNDCSFGNSDREWHMEYNGYLMAAGYRYQRTEYVCVDRTPEYVKGSHSNENDATLYVVEGRCSGSSSEGLPCPPYVDGYEITCAVCTS</sequence>
<dbReference type="PANTHER" id="PTHR24024">
    <property type="entry name" value="PULMONARY SURFACTANT-ASSOCIATED PROTEIN A"/>
    <property type="match status" value="1"/>
</dbReference>
<dbReference type="InterPro" id="IPR051077">
    <property type="entry name" value="Ca-dependent_lectin"/>
</dbReference>
<keyword evidence="3" id="KW-0732">Signal</keyword>
<feature type="coiled-coil region" evidence="1">
    <location>
        <begin position="35"/>
        <end position="69"/>
    </location>
</feature>
<feature type="compositionally biased region" description="Basic and acidic residues" evidence="2">
    <location>
        <begin position="72"/>
        <end position="83"/>
    </location>
</feature>
<dbReference type="AlphaFoldDB" id="A0A9Q1BGD1"/>
<feature type="compositionally biased region" description="Low complexity" evidence="2">
    <location>
        <begin position="134"/>
        <end position="146"/>
    </location>
</feature>
<gene>
    <name evidence="4" type="ORF">HOLleu_31582</name>
</gene>
<evidence type="ECO:0008006" key="6">
    <source>
        <dbReference type="Google" id="ProtNLM"/>
    </source>
</evidence>
<evidence type="ECO:0000256" key="1">
    <source>
        <dbReference type="SAM" id="Coils"/>
    </source>
</evidence>
<reference evidence="4" key="1">
    <citation type="submission" date="2021-10" db="EMBL/GenBank/DDBJ databases">
        <title>Tropical sea cucumber genome reveals ecological adaptation and Cuvierian tubules defense mechanism.</title>
        <authorList>
            <person name="Chen T."/>
        </authorList>
    </citation>
    <scope>NUCLEOTIDE SEQUENCE</scope>
    <source>
        <strain evidence="4">Nanhai2018</strain>
        <tissue evidence="4">Muscle</tissue>
    </source>
</reference>
<protein>
    <recommendedName>
        <fullName evidence="6">Short-chain collagen C4-like</fullName>
    </recommendedName>
</protein>